<dbReference type="InterPro" id="IPR013785">
    <property type="entry name" value="Aldolase_TIM"/>
</dbReference>
<keyword evidence="5 7" id="KW-0456">Lyase</keyword>
<keyword evidence="3 7" id="KW-0210">Decarboxylase</keyword>
<dbReference type="PROSITE" id="PS00156">
    <property type="entry name" value="OMPDECASE"/>
    <property type="match status" value="1"/>
</dbReference>
<feature type="domain" description="Orotidine 5'-phosphate decarboxylase" evidence="8">
    <location>
        <begin position="19"/>
        <end position="289"/>
    </location>
</feature>
<comment type="catalytic activity">
    <reaction evidence="6 7">
        <text>orotidine 5'-phosphate + H(+) = UMP + CO2</text>
        <dbReference type="Rhea" id="RHEA:11596"/>
        <dbReference type="ChEBI" id="CHEBI:15378"/>
        <dbReference type="ChEBI" id="CHEBI:16526"/>
        <dbReference type="ChEBI" id="CHEBI:57538"/>
        <dbReference type="ChEBI" id="CHEBI:57865"/>
        <dbReference type="EC" id="4.1.1.23"/>
    </reaction>
</comment>
<protein>
    <recommendedName>
        <fullName evidence="7">Orotidine 5'-phosphate decarboxylase</fullName>
        <ecNumber evidence="7">4.1.1.23</ecNumber>
    </recommendedName>
    <alternativeName>
        <fullName evidence="7">OMP decarboxylase</fullName>
        <shortName evidence="7">OMPDCase</shortName>
        <shortName evidence="7">OMPdecase</shortName>
    </alternativeName>
</protein>
<evidence type="ECO:0000256" key="6">
    <source>
        <dbReference type="ARBA" id="ARBA00049157"/>
    </source>
</evidence>
<evidence type="ECO:0000313" key="9">
    <source>
        <dbReference type="EMBL" id="CAA9477929.1"/>
    </source>
</evidence>
<feature type="active site" description="Proton donor" evidence="7">
    <location>
        <position position="107"/>
    </location>
</feature>
<dbReference type="GO" id="GO:0006207">
    <property type="term" value="P:'de novo' pyrimidine nucleobase biosynthetic process"/>
    <property type="evidence" value="ECO:0007669"/>
    <property type="project" value="InterPro"/>
</dbReference>
<gene>
    <name evidence="7" type="primary">pyrF</name>
    <name evidence="9" type="ORF">AVDCRST_MAG53-455</name>
</gene>
<evidence type="ECO:0000256" key="7">
    <source>
        <dbReference type="HAMAP-Rule" id="MF_01215"/>
    </source>
</evidence>
<dbReference type="SMART" id="SM00934">
    <property type="entry name" value="OMPdecase"/>
    <property type="match status" value="1"/>
</dbReference>
<evidence type="ECO:0000256" key="1">
    <source>
        <dbReference type="ARBA" id="ARBA00004861"/>
    </source>
</evidence>
<dbReference type="AlphaFoldDB" id="A0A6J4RPP9"/>
<accession>A0A6J4RPP9</accession>
<evidence type="ECO:0000256" key="3">
    <source>
        <dbReference type="ARBA" id="ARBA00022793"/>
    </source>
</evidence>
<evidence type="ECO:0000256" key="2">
    <source>
        <dbReference type="ARBA" id="ARBA00008847"/>
    </source>
</evidence>
<keyword evidence="4 7" id="KW-0665">Pyrimidine biosynthesis</keyword>
<evidence type="ECO:0000256" key="4">
    <source>
        <dbReference type="ARBA" id="ARBA00022975"/>
    </source>
</evidence>
<evidence type="ECO:0000256" key="5">
    <source>
        <dbReference type="ARBA" id="ARBA00023239"/>
    </source>
</evidence>
<proteinExistence type="inferred from homology"/>
<organism evidence="9">
    <name type="scientific">uncultured Solirubrobacteraceae bacterium</name>
    <dbReference type="NCBI Taxonomy" id="1162706"/>
    <lineage>
        <taxon>Bacteria</taxon>
        <taxon>Bacillati</taxon>
        <taxon>Actinomycetota</taxon>
        <taxon>Thermoleophilia</taxon>
        <taxon>Solirubrobacterales</taxon>
        <taxon>Solirubrobacteraceae</taxon>
        <taxon>environmental samples</taxon>
    </lineage>
</organism>
<dbReference type="NCBIfam" id="TIGR02127">
    <property type="entry name" value="pyrF_sub2"/>
    <property type="match status" value="1"/>
</dbReference>
<dbReference type="InterPro" id="IPR001754">
    <property type="entry name" value="OMPdeCOase_dom"/>
</dbReference>
<dbReference type="PANTHER" id="PTHR43375">
    <property type="entry name" value="OROTIDINE 5'-PHOSPHATE DECARBOXYLASE"/>
    <property type="match status" value="1"/>
</dbReference>
<dbReference type="SUPFAM" id="SSF51366">
    <property type="entry name" value="Ribulose-phoshate binding barrel"/>
    <property type="match status" value="1"/>
</dbReference>
<dbReference type="GO" id="GO:0044205">
    <property type="term" value="P:'de novo' UMP biosynthetic process"/>
    <property type="evidence" value="ECO:0007669"/>
    <property type="project" value="UniProtKB-UniRule"/>
</dbReference>
<reference evidence="9" key="1">
    <citation type="submission" date="2020-02" db="EMBL/GenBank/DDBJ databases">
        <authorList>
            <person name="Meier V. D."/>
        </authorList>
    </citation>
    <scope>NUCLEOTIDE SEQUENCE</scope>
    <source>
        <strain evidence="9">AVDCRST_MAG53</strain>
    </source>
</reference>
<sequence>MSTPFGQRLAGAVDARQSNVVLGLDPEPGRLWPDAYRAAGDGPPEQRLARAVLAHCHLVVDAVAPAVVAIKPQVACFERLGAQGRTVLGASCAHARERGLLVIADAKRGDIDVTARAYADAFLGETATPFGPVAGLGADALTANPYMGADTLAPLLEVARPRGRGVFVLVRTSNPGAADVEDLLTAPDDQPVWARVARLVAALATPGAPIADVGAVVGATAPELLARLRELMPRTPFLLPGVGAQGGRVEALGPAWAPGPAGGLVTASRSLVRAHEADGGDPASAARAEAERLRTTAWTLAS</sequence>
<dbReference type="EMBL" id="CADCVR010000018">
    <property type="protein sequence ID" value="CAA9477929.1"/>
    <property type="molecule type" value="Genomic_DNA"/>
</dbReference>
<comment type="pathway">
    <text evidence="1 7">Pyrimidine metabolism; UMP biosynthesis via de novo pathway; UMP from orotate: step 2/2.</text>
</comment>
<name>A0A6J4RPP9_9ACTN</name>
<dbReference type="InterPro" id="IPR011060">
    <property type="entry name" value="RibuloseP-bd_barrel"/>
</dbReference>
<dbReference type="UniPathway" id="UPA00070">
    <property type="reaction ID" value="UER00120"/>
</dbReference>
<dbReference type="Pfam" id="PF00215">
    <property type="entry name" value="OMPdecase"/>
    <property type="match status" value="1"/>
</dbReference>
<dbReference type="GO" id="GO:0004590">
    <property type="term" value="F:orotidine-5'-phosphate decarboxylase activity"/>
    <property type="evidence" value="ECO:0007669"/>
    <property type="project" value="UniProtKB-UniRule"/>
</dbReference>
<evidence type="ECO:0000259" key="8">
    <source>
        <dbReference type="SMART" id="SM00934"/>
    </source>
</evidence>
<dbReference type="InterPro" id="IPR018089">
    <property type="entry name" value="OMPdecase_AS"/>
</dbReference>
<dbReference type="Gene3D" id="3.20.20.70">
    <property type="entry name" value="Aldolase class I"/>
    <property type="match status" value="1"/>
</dbReference>
<dbReference type="CDD" id="cd04725">
    <property type="entry name" value="OMP_decarboxylase_like"/>
    <property type="match status" value="1"/>
</dbReference>
<dbReference type="PANTHER" id="PTHR43375:SF1">
    <property type="entry name" value="OROTIDINE 5'-PHOSPHATE DECARBOXYLASE"/>
    <property type="match status" value="1"/>
</dbReference>
<dbReference type="HAMAP" id="MF_01215">
    <property type="entry name" value="OMPdecase_type2"/>
    <property type="match status" value="1"/>
</dbReference>
<comment type="similarity">
    <text evidence="2 7">Belongs to the OMP decarboxylase family. Type 2 subfamily.</text>
</comment>
<dbReference type="InterPro" id="IPR011995">
    <property type="entry name" value="OMPdecase_type-2"/>
</dbReference>
<dbReference type="EC" id="4.1.1.23" evidence="7"/>